<keyword evidence="2" id="KW-1185">Reference proteome</keyword>
<sequence length="56" mass="6081">DVLLLCDYLKSHGVLLSANTLPAHPHLPVGHVVSATANQALLDDSYYLHTGQHLHN</sequence>
<gene>
    <name evidence="1" type="ORF">M9458_019183</name>
</gene>
<evidence type="ECO:0000313" key="1">
    <source>
        <dbReference type="EMBL" id="KAL0183487.1"/>
    </source>
</evidence>
<dbReference type="AlphaFoldDB" id="A0ABD0QBA1"/>
<dbReference type="Proteomes" id="UP001529510">
    <property type="component" value="Unassembled WGS sequence"/>
</dbReference>
<protein>
    <submittedName>
        <fullName evidence="1">Uncharacterized protein</fullName>
    </submittedName>
</protein>
<reference evidence="1 2" key="1">
    <citation type="submission" date="2024-05" db="EMBL/GenBank/DDBJ databases">
        <title>Genome sequencing and assembly of Indian major carp, Cirrhinus mrigala (Hamilton, 1822).</title>
        <authorList>
            <person name="Mohindra V."/>
            <person name="Chowdhury L.M."/>
            <person name="Lal K."/>
            <person name="Jena J.K."/>
        </authorList>
    </citation>
    <scope>NUCLEOTIDE SEQUENCE [LARGE SCALE GENOMIC DNA]</scope>
    <source>
        <strain evidence="1">CM1030</strain>
        <tissue evidence="1">Blood</tissue>
    </source>
</reference>
<dbReference type="EMBL" id="JAMKFB020000009">
    <property type="protein sequence ID" value="KAL0183487.1"/>
    <property type="molecule type" value="Genomic_DNA"/>
</dbReference>
<proteinExistence type="predicted"/>
<feature type="non-terminal residue" evidence="1">
    <location>
        <position position="1"/>
    </location>
</feature>
<comment type="caution">
    <text evidence="1">The sequence shown here is derived from an EMBL/GenBank/DDBJ whole genome shotgun (WGS) entry which is preliminary data.</text>
</comment>
<feature type="non-terminal residue" evidence="1">
    <location>
        <position position="56"/>
    </location>
</feature>
<organism evidence="1 2">
    <name type="scientific">Cirrhinus mrigala</name>
    <name type="common">Mrigala</name>
    <dbReference type="NCBI Taxonomy" id="683832"/>
    <lineage>
        <taxon>Eukaryota</taxon>
        <taxon>Metazoa</taxon>
        <taxon>Chordata</taxon>
        <taxon>Craniata</taxon>
        <taxon>Vertebrata</taxon>
        <taxon>Euteleostomi</taxon>
        <taxon>Actinopterygii</taxon>
        <taxon>Neopterygii</taxon>
        <taxon>Teleostei</taxon>
        <taxon>Ostariophysi</taxon>
        <taxon>Cypriniformes</taxon>
        <taxon>Cyprinidae</taxon>
        <taxon>Labeoninae</taxon>
        <taxon>Labeonini</taxon>
        <taxon>Cirrhinus</taxon>
    </lineage>
</organism>
<name>A0ABD0QBA1_CIRMR</name>
<accession>A0ABD0QBA1</accession>
<evidence type="ECO:0000313" key="2">
    <source>
        <dbReference type="Proteomes" id="UP001529510"/>
    </source>
</evidence>